<dbReference type="AlphaFoldDB" id="A0A7C3SKT4"/>
<keyword evidence="2" id="KW-0808">Transferase</keyword>
<organism evidence="2">
    <name type="scientific">Desulfobacca acetoxidans</name>
    <dbReference type="NCBI Taxonomy" id="60893"/>
    <lineage>
        <taxon>Bacteria</taxon>
        <taxon>Pseudomonadati</taxon>
        <taxon>Thermodesulfobacteriota</taxon>
        <taxon>Desulfobaccia</taxon>
        <taxon>Desulfobaccales</taxon>
        <taxon>Desulfobaccaceae</taxon>
        <taxon>Desulfobacca</taxon>
    </lineage>
</organism>
<dbReference type="PANTHER" id="PTHR34203:SF15">
    <property type="entry name" value="SLL1173 PROTEIN"/>
    <property type="match status" value="1"/>
</dbReference>
<protein>
    <submittedName>
        <fullName evidence="2">FkbM family methyltransferase</fullName>
    </submittedName>
</protein>
<accession>A0A7C3SKT4</accession>
<name>A0A7C3SKT4_9BACT</name>
<dbReference type="NCBIfam" id="TIGR01444">
    <property type="entry name" value="fkbM_fam"/>
    <property type="match status" value="1"/>
</dbReference>
<dbReference type="Pfam" id="PF05050">
    <property type="entry name" value="Methyltransf_21"/>
    <property type="match status" value="1"/>
</dbReference>
<proteinExistence type="predicted"/>
<keyword evidence="2" id="KW-0489">Methyltransferase</keyword>
<dbReference type="InterPro" id="IPR006342">
    <property type="entry name" value="FkbM_mtfrase"/>
</dbReference>
<dbReference type="PANTHER" id="PTHR34203">
    <property type="entry name" value="METHYLTRANSFERASE, FKBM FAMILY PROTEIN"/>
    <property type="match status" value="1"/>
</dbReference>
<dbReference type="SUPFAM" id="SSF53335">
    <property type="entry name" value="S-adenosyl-L-methionine-dependent methyltransferases"/>
    <property type="match status" value="1"/>
</dbReference>
<evidence type="ECO:0000259" key="1">
    <source>
        <dbReference type="Pfam" id="PF05050"/>
    </source>
</evidence>
<dbReference type="GO" id="GO:0008168">
    <property type="term" value="F:methyltransferase activity"/>
    <property type="evidence" value="ECO:0007669"/>
    <property type="project" value="UniProtKB-KW"/>
</dbReference>
<reference evidence="2" key="1">
    <citation type="journal article" date="2020" name="mSystems">
        <title>Genome- and Community-Level Interaction Insights into Carbon Utilization and Element Cycling Functions of Hydrothermarchaeota in Hydrothermal Sediment.</title>
        <authorList>
            <person name="Zhou Z."/>
            <person name="Liu Y."/>
            <person name="Xu W."/>
            <person name="Pan J."/>
            <person name="Luo Z.H."/>
            <person name="Li M."/>
        </authorList>
    </citation>
    <scope>NUCLEOTIDE SEQUENCE [LARGE SCALE GENOMIC DNA]</scope>
    <source>
        <strain evidence="2">SpSt-776</strain>
    </source>
</reference>
<dbReference type="InterPro" id="IPR029063">
    <property type="entry name" value="SAM-dependent_MTases_sf"/>
</dbReference>
<dbReference type="EMBL" id="DTHB01000041">
    <property type="protein sequence ID" value="HGB14558.1"/>
    <property type="molecule type" value="Genomic_DNA"/>
</dbReference>
<gene>
    <name evidence="2" type="ORF">ENV62_04910</name>
</gene>
<dbReference type="Gene3D" id="3.40.50.150">
    <property type="entry name" value="Vaccinia Virus protein VP39"/>
    <property type="match status" value="1"/>
</dbReference>
<dbReference type="InterPro" id="IPR052514">
    <property type="entry name" value="SAM-dependent_MTase"/>
</dbReference>
<sequence length="257" mass="28496">MPVKTFDFYEFLRPFGKPLLGEIAAPSPEIAPFPYGHAHLAGRLKGRKWIVGSSNHGCYLGSYEYEKRLLFESVVKEGGVVWDVGAHVGFYSLLASILVGPAGRVVAFEPWPENIVYLKKHLYLNRLENVTVVEKAVSDCTGEAWFQEGSCRSTGHLSPQGTLKVKTIRLDDFVQENPALAPDYLKIDVEGAELAVLAGAEKLLADFRPTIFLATHGREIHRRCCDFLWARGYTLSALGSQNLEDSDEIFGLAPENP</sequence>
<comment type="caution">
    <text evidence="2">The sequence shown here is derived from an EMBL/GenBank/DDBJ whole genome shotgun (WGS) entry which is preliminary data.</text>
</comment>
<dbReference type="GO" id="GO:0032259">
    <property type="term" value="P:methylation"/>
    <property type="evidence" value="ECO:0007669"/>
    <property type="project" value="UniProtKB-KW"/>
</dbReference>
<evidence type="ECO:0000313" key="2">
    <source>
        <dbReference type="EMBL" id="HGB14558.1"/>
    </source>
</evidence>
<feature type="domain" description="Methyltransferase FkbM" evidence="1">
    <location>
        <begin position="83"/>
        <end position="234"/>
    </location>
</feature>